<gene>
    <name evidence="8" type="ORF">SAMN02745148_02767</name>
</gene>
<feature type="domain" description="Phosphotyrosine protein phosphatase I" evidence="7">
    <location>
        <begin position="3"/>
        <end position="148"/>
    </location>
</feature>
<keyword evidence="4" id="KW-0904">Protein phosphatase</keyword>
<comment type="similarity">
    <text evidence="1">Belongs to the low molecular weight phosphotyrosine protein phosphatase family.</text>
</comment>
<proteinExistence type="inferred from homology"/>
<feature type="active site" evidence="6">
    <location>
        <position position="15"/>
    </location>
</feature>
<evidence type="ECO:0000256" key="3">
    <source>
        <dbReference type="ARBA" id="ARBA00022801"/>
    </source>
</evidence>
<dbReference type="STRING" id="1121942.SAMN02745148_02767"/>
<keyword evidence="3" id="KW-0378">Hydrolase</keyword>
<keyword evidence="9" id="KW-1185">Reference proteome</keyword>
<organism evidence="8 9">
    <name type="scientific">Modicisalibacter ilicicola DSM 19980</name>
    <dbReference type="NCBI Taxonomy" id="1121942"/>
    <lineage>
        <taxon>Bacteria</taxon>
        <taxon>Pseudomonadati</taxon>
        <taxon>Pseudomonadota</taxon>
        <taxon>Gammaproteobacteria</taxon>
        <taxon>Oceanospirillales</taxon>
        <taxon>Halomonadaceae</taxon>
        <taxon>Modicisalibacter</taxon>
    </lineage>
</organism>
<evidence type="ECO:0000256" key="4">
    <source>
        <dbReference type="ARBA" id="ARBA00022912"/>
    </source>
</evidence>
<feature type="active site" description="Proton donor" evidence="6">
    <location>
        <position position="122"/>
    </location>
</feature>
<dbReference type="InterPro" id="IPR023485">
    <property type="entry name" value="Ptyr_pPase"/>
</dbReference>
<evidence type="ECO:0000256" key="5">
    <source>
        <dbReference type="ARBA" id="ARBA00051722"/>
    </source>
</evidence>
<accession>A0A1M5C0H0</accession>
<sequence length="151" mass="16482">MFQSILVVCTANICRSPVAEALLKARLPGRRIESAGIAVGEFEGHGAAPMAKEVAQADGLDLEAHRARQIRRDMIEAADLILVMSEGQRRKISELSPAATGKTMLFGHWLPDGGAHGYAIPDPYRKSREAFTHVHQLLTRAADTWRAKLGD</sequence>
<dbReference type="SMART" id="SM00226">
    <property type="entry name" value="LMWPc"/>
    <property type="match status" value="1"/>
</dbReference>
<dbReference type="Proteomes" id="UP000184346">
    <property type="component" value="Unassembled WGS sequence"/>
</dbReference>
<dbReference type="Gene3D" id="3.40.50.2300">
    <property type="match status" value="1"/>
</dbReference>
<dbReference type="PRINTS" id="PR00719">
    <property type="entry name" value="LMWPTPASE"/>
</dbReference>
<evidence type="ECO:0000313" key="8">
    <source>
        <dbReference type="EMBL" id="SHF48166.1"/>
    </source>
</evidence>
<dbReference type="EMBL" id="FQUJ01000012">
    <property type="protein sequence ID" value="SHF48166.1"/>
    <property type="molecule type" value="Genomic_DNA"/>
</dbReference>
<dbReference type="OrthoDB" id="9784339at2"/>
<protein>
    <recommendedName>
        <fullName evidence="2">protein-tyrosine-phosphatase</fullName>
        <ecNumber evidence="2">3.1.3.48</ecNumber>
    </recommendedName>
</protein>
<dbReference type="EC" id="3.1.3.48" evidence="2"/>
<dbReference type="CDD" id="cd16343">
    <property type="entry name" value="LMWPTP"/>
    <property type="match status" value="1"/>
</dbReference>
<evidence type="ECO:0000256" key="2">
    <source>
        <dbReference type="ARBA" id="ARBA00013064"/>
    </source>
</evidence>
<dbReference type="SUPFAM" id="SSF52788">
    <property type="entry name" value="Phosphotyrosine protein phosphatases I"/>
    <property type="match status" value="1"/>
</dbReference>
<feature type="active site" description="Nucleophile" evidence="6">
    <location>
        <position position="9"/>
    </location>
</feature>
<evidence type="ECO:0000256" key="1">
    <source>
        <dbReference type="ARBA" id="ARBA00011063"/>
    </source>
</evidence>
<dbReference type="InterPro" id="IPR017867">
    <property type="entry name" value="Tyr_phospatase_low_mol_wt"/>
</dbReference>
<comment type="catalytic activity">
    <reaction evidence="5">
        <text>O-phospho-L-tyrosyl-[protein] + H2O = L-tyrosyl-[protein] + phosphate</text>
        <dbReference type="Rhea" id="RHEA:10684"/>
        <dbReference type="Rhea" id="RHEA-COMP:10136"/>
        <dbReference type="Rhea" id="RHEA-COMP:20101"/>
        <dbReference type="ChEBI" id="CHEBI:15377"/>
        <dbReference type="ChEBI" id="CHEBI:43474"/>
        <dbReference type="ChEBI" id="CHEBI:46858"/>
        <dbReference type="ChEBI" id="CHEBI:61978"/>
        <dbReference type="EC" id="3.1.3.48"/>
    </reaction>
</comment>
<dbReference type="InterPro" id="IPR036196">
    <property type="entry name" value="Ptyr_pPase_sf"/>
</dbReference>
<dbReference type="Pfam" id="PF01451">
    <property type="entry name" value="LMWPc"/>
    <property type="match status" value="1"/>
</dbReference>
<dbReference type="PANTHER" id="PTHR11717">
    <property type="entry name" value="LOW MOLECULAR WEIGHT PROTEIN TYROSINE PHOSPHATASE"/>
    <property type="match status" value="1"/>
</dbReference>
<dbReference type="RefSeq" id="WP_072823849.1">
    <property type="nucleotide sequence ID" value="NZ_FQUJ01000012.1"/>
</dbReference>
<evidence type="ECO:0000313" key="9">
    <source>
        <dbReference type="Proteomes" id="UP000184346"/>
    </source>
</evidence>
<reference evidence="8 9" key="1">
    <citation type="submission" date="2016-11" db="EMBL/GenBank/DDBJ databases">
        <authorList>
            <person name="Jaros S."/>
            <person name="Januszkiewicz K."/>
            <person name="Wedrychowicz H."/>
        </authorList>
    </citation>
    <scope>NUCLEOTIDE SEQUENCE [LARGE SCALE GENOMIC DNA]</scope>
    <source>
        <strain evidence="8 9">DSM 19980</strain>
    </source>
</reference>
<evidence type="ECO:0000259" key="7">
    <source>
        <dbReference type="SMART" id="SM00226"/>
    </source>
</evidence>
<dbReference type="AlphaFoldDB" id="A0A1M5C0H0"/>
<dbReference type="InterPro" id="IPR050438">
    <property type="entry name" value="LMW_PTPase"/>
</dbReference>
<dbReference type="PANTHER" id="PTHR11717:SF31">
    <property type="entry name" value="LOW MOLECULAR WEIGHT PROTEIN-TYROSINE-PHOSPHATASE ETP-RELATED"/>
    <property type="match status" value="1"/>
</dbReference>
<name>A0A1M5C0H0_9GAMM</name>
<dbReference type="GO" id="GO:0004725">
    <property type="term" value="F:protein tyrosine phosphatase activity"/>
    <property type="evidence" value="ECO:0007669"/>
    <property type="project" value="UniProtKB-EC"/>
</dbReference>
<evidence type="ECO:0000256" key="6">
    <source>
        <dbReference type="PIRSR" id="PIRSR617867-1"/>
    </source>
</evidence>